<evidence type="ECO:0000313" key="1">
    <source>
        <dbReference type="EMBL" id="SPF33701.1"/>
    </source>
</evidence>
<accession>A0A2U3K210</accession>
<dbReference type="EMBL" id="OMOD01000024">
    <property type="protein sequence ID" value="SPF33701.1"/>
    <property type="molecule type" value="Genomic_DNA"/>
</dbReference>
<proteinExistence type="predicted"/>
<evidence type="ECO:0000313" key="2">
    <source>
        <dbReference type="Proteomes" id="UP000238701"/>
    </source>
</evidence>
<dbReference type="AlphaFoldDB" id="A0A2U3K210"/>
<organism evidence="1 2">
    <name type="scientific">Candidatus Sulfotelmatobacter kueseliae</name>
    <dbReference type="NCBI Taxonomy" id="2042962"/>
    <lineage>
        <taxon>Bacteria</taxon>
        <taxon>Pseudomonadati</taxon>
        <taxon>Acidobacteriota</taxon>
        <taxon>Terriglobia</taxon>
        <taxon>Terriglobales</taxon>
        <taxon>Candidatus Korobacteraceae</taxon>
        <taxon>Candidatus Sulfotelmatobacter</taxon>
    </lineage>
</organism>
<dbReference type="Proteomes" id="UP000238701">
    <property type="component" value="Unassembled WGS sequence"/>
</dbReference>
<sequence length="57" mass="6416">MATHARPFALTLANRCYKGVKIMELFCRAFEGFEIAGVFCNRTSALQHQRSAYANCT</sequence>
<protein>
    <submittedName>
        <fullName evidence="1">Uncharacterized protein</fullName>
    </submittedName>
</protein>
<reference evidence="2" key="1">
    <citation type="submission" date="2018-02" db="EMBL/GenBank/DDBJ databases">
        <authorList>
            <person name="Hausmann B."/>
        </authorList>
    </citation>
    <scope>NUCLEOTIDE SEQUENCE [LARGE SCALE GENOMIC DNA]</scope>
    <source>
        <strain evidence="2">Peat soil MAG SbA1</strain>
    </source>
</reference>
<gene>
    <name evidence="1" type="ORF">SBA1_120075</name>
</gene>
<name>A0A2U3K210_9BACT</name>